<evidence type="ECO:0000256" key="5">
    <source>
        <dbReference type="SAM" id="Phobius"/>
    </source>
</evidence>
<feature type="transmembrane region" description="Helical" evidence="5">
    <location>
        <begin position="320"/>
        <end position="339"/>
    </location>
</feature>
<dbReference type="RefSeq" id="XP_025373728.1">
    <property type="nucleotide sequence ID" value="XM_025518500.1"/>
</dbReference>
<accession>A0A316Y8K1</accession>
<dbReference type="PANTHER" id="PTHR23502:SF60">
    <property type="entry name" value="MAJOR FACILITATOR SUPERFAMILY (MFS) PROFILE DOMAIN-CONTAINING PROTEIN-RELATED"/>
    <property type="match status" value="1"/>
</dbReference>
<feature type="transmembrane region" description="Helical" evidence="5">
    <location>
        <begin position="245"/>
        <end position="271"/>
    </location>
</feature>
<reference evidence="7" key="1">
    <citation type="journal article" date="2018" name="Mol. Biol. Evol.">
        <title>Broad Genomic Sampling Reveals a Smut Pathogenic Ancestry of the Fungal Clade Ustilaginomycotina.</title>
        <authorList>
            <person name="Kijpornyongpan T."/>
            <person name="Mondo S.J."/>
            <person name="Barry K."/>
            <person name="Sandor L."/>
            <person name="Lee J."/>
            <person name="Lipzen A."/>
            <person name="Pangilinan J."/>
            <person name="LaButti K."/>
            <person name="Hainaut M."/>
            <person name="Henrissat B."/>
            <person name="Grigoriev I.V."/>
            <person name="Spatafora J.W."/>
            <person name="Aime M.C."/>
        </authorList>
    </citation>
    <scope>NUCLEOTIDE SEQUENCE [LARGE SCALE GENOMIC DNA]</scope>
    <source>
        <strain evidence="7">MCA 4198</strain>
    </source>
</reference>
<keyword evidence="4 5" id="KW-0472">Membrane</keyword>
<feature type="transmembrane region" description="Helical" evidence="5">
    <location>
        <begin position="143"/>
        <end position="167"/>
    </location>
</feature>
<gene>
    <name evidence="7" type="ORF">FA10DRAFT_216055</name>
</gene>
<dbReference type="GO" id="GO:0016020">
    <property type="term" value="C:membrane"/>
    <property type="evidence" value="ECO:0007669"/>
    <property type="project" value="UniProtKB-SubCell"/>
</dbReference>
<evidence type="ECO:0000256" key="1">
    <source>
        <dbReference type="ARBA" id="ARBA00004141"/>
    </source>
</evidence>
<dbReference type="InterPro" id="IPR036259">
    <property type="entry name" value="MFS_trans_sf"/>
</dbReference>
<dbReference type="InParanoid" id="A0A316Y8K1"/>
<dbReference type="OrthoDB" id="6770063at2759"/>
<feature type="transmembrane region" description="Helical" evidence="5">
    <location>
        <begin position="86"/>
        <end position="104"/>
    </location>
</feature>
<protein>
    <submittedName>
        <fullName evidence="7">MFS general substrate transporter</fullName>
    </submittedName>
</protein>
<feature type="transmembrane region" description="Helical" evidence="5">
    <location>
        <begin position="414"/>
        <end position="436"/>
    </location>
</feature>
<evidence type="ECO:0000313" key="7">
    <source>
        <dbReference type="EMBL" id="PWN86530.1"/>
    </source>
</evidence>
<keyword evidence="8" id="KW-1185">Reference proteome</keyword>
<feature type="non-terminal residue" evidence="7">
    <location>
        <position position="443"/>
    </location>
</feature>
<dbReference type="Proteomes" id="UP000245768">
    <property type="component" value="Unassembled WGS sequence"/>
</dbReference>
<dbReference type="Gene3D" id="1.20.1250.20">
    <property type="entry name" value="MFS general substrate transporter like domains"/>
    <property type="match status" value="1"/>
</dbReference>
<keyword evidence="2 5" id="KW-0812">Transmembrane</keyword>
<keyword evidence="3 5" id="KW-1133">Transmembrane helix</keyword>
<dbReference type="AlphaFoldDB" id="A0A316Y8K1"/>
<dbReference type="PRINTS" id="PR01036">
    <property type="entry name" value="TCRTETB"/>
</dbReference>
<dbReference type="EMBL" id="KZ819644">
    <property type="protein sequence ID" value="PWN86530.1"/>
    <property type="molecule type" value="Genomic_DNA"/>
</dbReference>
<dbReference type="PROSITE" id="PS50850">
    <property type="entry name" value="MFS"/>
    <property type="match status" value="1"/>
</dbReference>
<name>A0A316Y8K1_9BASI</name>
<dbReference type="GO" id="GO:0022857">
    <property type="term" value="F:transmembrane transporter activity"/>
    <property type="evidence" value="ECO:0007669"/>
    <property type="project" value="InterPro"/>
</dbReference>
<feature type="transmembrane region" description="Helical" evidence="5">
    <location>
        <begin position="174"/>
        <end position="194"/>
    </location>
</feature>
<feature type="transmembrane region" description="Helical" evidence="5">
    <location>
        <begin position="345"/>
        <end position="364"/>
    </location>
</feature>
<comment type="subcellular location">
    <subcellularLocation>
        <location evidence="1">Membrane</location>
        <topology evidence="1">Multi-pass membrane protein</topology>
    </subcellularLocation>
</comment>
<feature type="transmembrane region" description="Helical" evidence="5">
    <location>
        <begin position="18"/>
        <end position="42"/>
    </location>
</feature>
<feature type="transmembrane region" description="Helical" evidence="5">
    <location>
        <begin position="54"/>
        <end position="74"/>
    </location>
</feature>
<sequence length="443" mass="48002">DDDSDPSHPRNWPQRQKWINTLCCSMGGLVTLMSGAMLAPALEHIRADLHTSSSTANLILSIYVLAFGFGPLVLAPLTEIVGRKPVFVACGLFYVCFNTVAGFARTVPLVAVARFLSGLGGSAEFAVTNPTLSDCWRPSERGFSFALCNFIPLLGPALGPMLGGVVAQHVGWRWIFYLMSILDFCVVLLVGWLFKECYPPLVVGRSNNRGREREGDTSAVAGSVTKLKLSQALLRPLKLLAFSPFIQVMSVALAYNFGVLYIAVTVLASVYMDRFGMSESQAGLHYVGLVVGYTLASQVGGKLTDVYWRRASVRTPESRLLLVGPGSLLVVVGLLWWGWSAQHRLTGWASVDVGLGVFGCGIILSTQAMQMYVMESVGSAYVASASSASQVLRNVFAFAFPVFAPLAYRRLGYGWANSVLALAMLLVAVPMPLLLYRLGPRLR</sequence>
<dbReference type="InterPro" id="IPR011701">
    <property type="entry name" value="MFS"/>
</dbReference>
<evidence type="ECO:0000256" key="3">
    <source>
        <dbReference type="ARBA" id="ARBA00022989"/>
    </source>
</evidence>
<dbReference type="InterPro" id="IPR020846">
    <property type="entry name" value="MFS_dom"/>
</dbReference>
<evidence type="ECO:0000256" key="4">
    <source>
        <dbReference type="ARBA" id="ARBA00023136"/>
    </source>
</evidence>
<proteinExistence type="predicted"/>
<feature type="domain" description="Major facilitator superfamily (MFS) profile" evidence="6">
    <location>
        <begin position="20"/>
        <end position="443"/>
    </location>
</feature>
<evidence type="ECO:0000256" key="2">
    <source>
        <dbReference type="ARBA" id="ARBA00022692"/>
    </source>
</evidence>
<dbReference type="GeneID" id="37040416"/>
<dbReference type="PANTHER" id="PTHR23502">
    <property type="entry name" value="MAJOR FACILITATOR SUPERFAMILY"/>
    <property type="match status" value="1"/>
</dbReference>
<evidence type="ECO:0000313" key="8">
    <source>
        <dbReference type="Proteomes" id="UP000245768"/>
    </source>
</evidence>
<dbReference type="STRING" id="215250.A0A316Y8K1"/>
<evidence type="ECO:0000259" key="6">
    <source>
        <dbReference type="PROSITE" id="PS50850"/>
    </source>
</evidence>
<feature type="transmembrane region" description="Helical" evidence="5">
    <location>
        <begin position="391"/>
        <end position="408"/>
    </location>
</feature>
<dbReference type="Pfam" id="PF07690">
    <property type="entry name" value="MFS_1"/>
    <property type="match status" value="1"/>
</dbReference>
<dbReference type="SUPFAM" id="SSF103473">
    <property type="entry name" value="MFS general substrate transporter"/>
    <property type="match status" value="1"/>
</dbReference>
<feature type="non-terminal residue" evidence="7">
    <location>
        <position position="1"/>
    </location>
</feature>
<organism evidence="7 8">
    <name type="scientific">Acaromyces ingoldii</name>
    <dbReference type="NCBI Taxonomy" id="215250"/>
    <lineage>
        <taxon>Eukaryota</taxon>
        <taxon>Fungi</taxon>
        <taxon>Dikarya</taxon>
        <taxon>Basidiomycota</taxon>
        <taxon>Ustilaginomycotina</taxon>
        <taxon>Exobasidiomycetes</taxon>
        <taxon>Exobasidiales</taxon>
        <taxon>Cryptobasidiaceae</taxon>
        <taxon>Acaromyces</taxon>
    </lineage>
</organism>